<dbReference type="STRING" id="4097.A0A1S4CJA9"/>
<dbReference type="GeneID" id="107819686"/>
<dbReference type="PaxDb" id="4097-A0A1S4CJA9"/>
<dbReference type="RefSeq" id="XP_016501310.1">
    <property type="nucleotide sequence ID" value="XM_016645824.2"/>
</dbReference>
<dbReference type="KEGG" id="nta:107819686"/>
<dbReference type="PANTHER" id="PTHR36037">
    <property type="entry name" value="RNA-DIRECTED DNA POLYMERASE (REVERSE TRANSCRIPTASE)-RELATED FAMILY PROTEIN"/>
    <property type="match status" value="1"/>
</dbReference>
<keyword evidence="1" id="KW-1185">Reference proteome</keyword>
<name>A0A1S4CJA9_TOBAC</name>
<reference evidence="1" key="1">
    <citation type="journal article" date="2014" name="Nat. Commun.">
        <title>The tobacco genome sequence and its comparison with those of tomato and potato.</title>
        <authorList>
            <person name="Sierro N."/>
            <person name="Battey J.N."/>
            <person name="Ouadi S."/>
            <person name="Bakaher N."/>
            <person name="Bovet L."/>
            <person name="Willig A."/>
            <person name="Goepfert S."/>
            <person name="Peitsch M.C."/>
            <person name="Ivanov N.V."/>
        </authorList>
    </citation>
    <scope>NUCLEOTIDE SEQUENCE [LARGE SCALE GENOMIC DNA]</scope>
</reference>
<dbReference type="AlphaFoldDB" id="A0A1S4CJA9"/>
<evidence type="ECO:0000313" key="1">
    <source>
        <dbReference type="Proteomes" id="UP000790787"/>
    </source>
</evidence>
<proteinExistence type="predicted"/>
<dbReference type="Proteomes" id="UP000790787">
    <property type="component" value="Chromosome 7"/>
</dbReference>
<dbReference type="OrthoDB" id="1927690at2759"/>
<evidence type="ECO:0000313" key="2">
    <source>
        <dbReference type="RefSeq" id="XP_016501310.1"/>
    </source>
</evidence>
<sequence>MENASHNDVDSLRRNIQELRDIQRSCIEDPESCDLELKKLLEDSTLQFKSKVEQLLYDASEINFSSDQDIDEFWEYLKNELSTEEAKNAKIADEIEGLSREYVEGYSKLVDGIEGLSCSLELIESQGLEQGRVLANFACSTTGEDNGNLSNTSVEYNFKILELGNQLEESEMNLKSLQDLENTFNRLEAMEEFEDACSGLKIVEFEGNCIRLSLRTSIPNLESLLHNQNIVDVVETPEKNHELLIELMDGTKELKHAEIFPNDVYISEITDAAKSFRQAYSVAVLENRCFLEWLVRRVQDRIVLCTLRQFLVKSANNARHSFEYVDREEMIVAHMIGGIDAFIKPLQGWPLTSSGLTLMSLKSSSHSSKEIPLTVLCKVAEVANSLDTNSRQTISVFADRVEEILMQQMSAVTSN</sequence>
<dbReference type="RefSeq" id="XP_016501310.1">
    <property type="nucleotide sequence ID" value="XM_016645824.1"/>
</dbReference>
<dbReference type="OMA" id="FPNDVFI"/>
<protein>
    <submittedName>
        <fullName evidence="2">Uncharacterized protein LOC107819686 isoform X1</fullName>
    </submittedName>
</protein>
<dbReference type="PANTHER" id="PTHR36037:SF1">
    <property type="entry name" value="RNA-DIRECTED DNA POLYMERASE (REVERSE TRANSCRIPTASE)-RELATED FAMILY PROTEIN"/>
    <property type="match status" value="1"/>
</dbReference>
<organism evidence="1 2">
    <name type="scientific">Nicotiana tabacum</name>
    <name type="common">Common tobacco</name>
    <dbReference type="NCBI Taxonomy" id="4097"/>
    <lineage>
        <taxon>Eukaryota</taxon>
        <taxon>Viridiplantae</taxon>
        <taxon>Streptophyta</taxon>
        <taxon>Embryophyta</taxon>
        <taxon>Tracheophyta</taxon>
        <taxon>Spermatophyta</taxon>
        <taxon>Magnoliopsida</taxon>
        <taxon>eudicotyledons</taxon>
        <taxon>Gunneridae</taxon>
        <taxon>Pentapetalae</taxon>
        <taxon>asterids</taxon>
        <taxon>lamiids</taxon>
        <taxon>Solanales</taxon>
        <taxon>Solanaceae</taxon>
        <taxon>Nicotianoideae</taxon>
        <taxon>Nicotianeae</taxon>
        <taxon>Nicotiana</taxon>
    </lineage>
</organism>
<reference evidence="2" key="2">
    <citation type="submission" date="2025-08" db="UniProtKB">
        <authorList>
            <consortium name="RefSeq"/>
        </authorList>
    </citation>
    <scope>IDENTIFICATION</scope>
    <source>
        <tissue evidence="2">Leaf</tissue>
    </source>
</reference>
<accession>A0A1S4CJA9</accession>
<gene>
    <name evidence="2" type="primary">LOC107819686</name>
</gene>